<evidence type="ECO:0000256" key="1">
    <source>
        <dbReference type="SAM" id="Phobius"/>
    </source>
</evidence>
<comment type="caution">
    <text evidence="2">The sequence shown here is derived from an EMBL/GenBank/DDBJ whole genome shotgun (WGS) entry which is preliminary data.</text>
</comment>
<keyword evidence="1" id="KW-1133">Transmembrane helix</keyword>
<keyword evidence="3" id="KW-1185">Reference proteome</keyword>
<dbReference type="InterPro" id="IPR012505">
    <property type="entry name" value="YbbR"/>
</dbReference>
<dbReference type="OrthoDB" id="2960905at2"/>
<organism evidence="2 3">
    <name type="scientific">Allobacillus salarius</name>
    <dbReference type="NCBI Taxonomy" id="1955272"/>
    <lineage>
        <taxon>Bacteria</taxon>
        <taxon>Bacillati</taxon>
        <taxon>Bacillota</taxon>
        <taxon>Bacilli</taxon>
        <taxon>Bacillales</taxon>
        <taxon>Bacillaceae</taxon>
        <taxon>Allobacillus</taxon>
    </lineage>
</organism>
<dbReference type="Proteomes" id="UP000316425">
    <property type="component" value="Unassembled WGS sequence"/>
</dbReference>
<dbReference type="Pfam" id="PF07949">
    <property type="entry name" value="YbbR"/>
    <property type="match status" value="3"/>
</dbReference>
<name>A0A556PKP4_9BACI</name>
<keyword evidence="1" id="KW-0472">Membrane</keyword>
<accession>A0A556PKP4</accession>
<protein>
    <recommendedName>
        <fullName evidence="4">YbbR-like domain-containing protein</fullName>
    </recommendedName>
</protein>
<dbReference type="AlphaFoldDB" id="A0A556PKP4"/>
<evidence type="ECO:0000313" key="3">
    <source>
        <dbReference type="Proteomes" id="UP000316425"/>
    </source>
</evidence>
<sequence>MCWKTPQHPSRGTGGGNQMDKWLKSPWFTRVVSLFLAILLYVTVAIDEANSQTPSNTLLPSSSTDVTTINDIPLQVSMDDERYVVRGVPETVDISIEGPKSVVMQTARQRDFDVYIDLNEYEAGVHNVDLQHNGLSNQLTVYLEPETVEVILEERATETFPLEKEYIGQGDADITEVFAEEPTIDPKEVEVTGSKSEIDKIATVRALINFNELETEGEVTNIPIRVYDNQGNELNVFVTPSNASVKADVSVRDRRYPIQYEKVGELDDSLVLESINIQPISATLHAKEERLDQISALEPLEINLSEITESTTIEMDVPRPSDTTKIEPETVEVEINVSEAQEKVFEEMEIEIEEAPEDATITFVDRDEPVIDITAIGTKEDLEKLERKDVRAWINVSEYVEGEVFAEIKVEGPENIRLRTEEERIRIQIEQ</sequence>
<dbReference type="PANTHER" id="PTHR37804:SF1">
    <property type="entry name" value="CDAA REGULATORY PROTEIN CDAR"/>
    <property type="match status" value="1"/>
</dbReference>
<dbReference type="Gene3D" id="2.170.120.40">
    <property type="entry name" value="YbbR-like domain"/>
    <property type="match status" value="2"/>
</dbReference>
<evidence type="ECO:0008006" key="4">
    <source>
        <dbReference type="Google" id="ProtNLM"/>
    </source>
</evidence>
<proteinExistence type="predicted"/>
<dbReference type="InterPro" id="IPR053154">
    <property type="entry name" value="c-di-AMP_regulator"/>
</dbReference>
<dbReference type="EMBL" id="VMHE01000013">
    <property type="protein sequence ID" value="TSJ64939.1"/>
    <property type="molecule type" value="Genomic_DNA"/>
</dbReference>
<dbReference type="PANTHER" id="PTHR37804">
    <property type="entry name" value="CDAA REGULATORY PROTEIN CDAR"/>
    <property type="match status" value="1"/>
</dbReference>
<evidence type="ECO:0000313" key="2">
    <source>
        <dbReference type="EMBL" id="TSJ64939.1"/>
    </source>
</evidence>
<feature type="transmembrane region" description="Helical" evidence="1">
    <location>
        <begin position="27"/>
        <end position="46"/>
    </location>
</feature>
<gene>
    <name evidence="2" type="ORF">FPQ13_08285</name>
</gene>
<dbReference type="Gene3D" id="2.170.120.30">
    <property type="match status" value="2"/>
</dbReference>
<reference evidence="2 3" key="1">
    <citation type="submission" date="2019-07" db="EMBL/GenBank/DDBJ databases">
        <title>Allobacillus sp. nov. SKP isolated from shrimp paste of Euphausiacea.</title>
        <authorList>
            <person name="Kanchanasin P."/>
            <person name="Tanasupawat S."/>
            <person name="Shi W."/>
            <person name="Wu L."/>
            <person name="Ma J."/>
        </authorList>
    </citation>
    <scope>NUCLEOTIDE SEQUENCE [LARGE SCALE GENOMIC DNA]</scope>
    <source>
        <strain evidence="2 3">SKP4-8</strain>
    </source>
</reference>
<keyword evidence="1" id="KW-0812">Transmembrane</keyword>